<evidence type="ECO:0000313" key="2">
    <source>
        <dbReference type="EMBL" id="KKN85225.1"/>
    </source>
</evidence>
<dbReference type="PANTHER" id="PTHR30469:SF15">
    <property type="entry name" value="HLYD FAMILY OF SECRETION PROTEINS"/>
    <property type="match status" value="1"/>
</dbReference>
<dbReference type="EMBL" id="LAZR01000161">
    <property type="protein sequence ID" value="KKN85225.1"/>
    <property type="molecule type" value="Genomic_DNA"/>
</dbReference>
<name>A0A0F9TW15_9ZZZZ</name>
<sequence length="306" mass="34045">MNHQYIKKLSISLIFILALSCNTKTDNAIGKKAPISVDVAEVQQHDIKEYLTFNGITQFQQKENIRSNVTGYVSWMKYKIGDPIQTGRTFATVRTKEQDALKEAVKIDSTLSKFVKPQSIQSNATGVITVLNVTTNDYLAEGDILATVVQPKSLVVQVNVPYEYEDYVSIGSSCEIVLQNEKSISTKITGTLPTIDPVAQSQIFLIALPNEDLPENLNVQVRMIYREDAKAMAVPKAAVQTNELLTEYWVLKLTKDSMALKHSVTLKLKNDSLVQIESKGLQLGDKVVTKGGYQMQDSTIVSIQKR</sequence>
<comment type="caution">
    <text evidence="2">The sequence shown here is derived from an EMBL/GenBank/DDBJ whole genome shotgun (WGS) entry which is preliminary data.</text>
</comment>
<evidence type="ECO:0000259" key="1">
    <source>
        <dbReference type="Pfam" id="PF25967"/>
    </source>
</evidence>
<accession>A0A0F9TW15</accession>
<dbReference type="InterPro" id="IPR058627">
    <property type="entry name" value="MdtA-like_C"/>
</dbReference>
<feature type="domain" description="Multidrug resistance protein MdtA-like C-terminal permuted SH3" evidence="1">
    <location>
        <begin position="231"/>
        <end position="292"/>
    </location>
</feature>
<protein>
    <recommendedName>
        <fullName evidence="1">Multidrug resistance protein MdtA-like C-terminal permuted SH3 domain-containing protein</fullName>
    </recommendedName>
</protein>
<proteinExistence type="predicted"/>
<dbReference type="GO" id="GO:1990281">
    <property type="term" value="C:efflux pump complex"/>
    <property type="evidence" value="ECO:0007669"/>
    <property type="project" value="TreeGrafter"/>
</dbReference>
<dbReference type="PANTHER" id="PTHR30469">
    <property type="entry name" value="MULTIDRUG RESISTANCE PROTEIN MDTA"/>
    <property type="match status" value="1"/>
</dbReference>
<dbReference type="PROSITE" id="PS51257">
    <property type="entry name" value="PROKAR_LIPOPROTEIN"/>
    <property type="match status" value="1"/>
</dbReference>
<organism evidence="2">
    <name type="scientific">marine sediment metagenome</name>
    <dbReference type="NCBI Taxonomy" id="412755"/>
    <lineage>
        <taxon>unclassified sequences</taxon>
        <taxon>metagenomes</taxon>
        <taxon>ecological metagenomes</taxon>
    </lineage>
</organism>
<dbReference type="AlphaFoldDB" id="A0A0F9TW15"/>
<gene>
    <name evidence="2" type="ORF">LCGC14_0280530</name>
</gene>
<dbReference type="Gene3D" id="2.40.420.20">
    <property type="match status" value="1"/>
</dbReference>
<dbReference type="Pfam" id="PF25967">
    <property type="entry name" value="RND-MFP_C"/>
    <property type="match status" value="1"/>
</dbReference>
<dbReference type="Gene3D" id="2.40.50.100">
    <property type="match status" value="1"/>
</dbReference>
<dbReference type="GO" id="GO:0015562">
    <property type="term" value="F:efflux transmembrane transporter activity"/>
    <property type="evidence" value="ECO:0007669"/>
    <property type="project" value="TreeGrafter"/>
</dbReference>
<reference evidence="2" key="1">
    <citation type="journal article" date="2015" name="Nature">
        <title>Complex archaea that bridge the gap between prokaryotes and eukaryotes.</title>
        <authorList>
            <person name="Spang A."/>
            <person name="Saw J.H."/>
            <person name="Jorgensen S.L."/>
            <person name="Zaremba-Niedzwiedzka K."/>
            <person name="Martijn J."/>
            <person name="Lind A.E."/>
            <person name="van Eijk R."/>
            <person name="Schleper C."/>
            <person name="Guy L."/>
            <person name="Ettema T.J."/>
        </authorList>
    </citation>
    <scope>NUCLEOTIDE SEQUENCE</scope>
</reference>